<dbReference type="AlphaFoldDB" id="A0A9W8VP50"/>
<evidence type="ECO:0008006" key="4">
    <source>
        <dbReference type="Google" id="ProtNLM"/>
    </source>
</evidence>
<proteinExistence type="predicted"/>
<dbReference type="Proteomes" id="UP001152049">
    <property type="component" value="Unassembled WGS sequence"/>
</dbReference>
<keyword evidence="1" id="KW-0472">Membrane</keyword>
<name>A0A9W8VP50_9HYPO</name>
<dbReference type="EMBL" id="JAOQAZ010000002">
    <property type="protein sequence ID" value="KAJ4270004.1"/>
    <property type="molecule type" value="Genomic_DNA"/>
</dbReference>
<feature type="transmembrane region" description="Helical" evidence="1">
    <location>
        <begin position="24"/>
        <end position="45"/>
    </location>
</feature>
<protein>
    <recommendedName>
        <fullName evidence="4">MOSC domain-containing protein</fullName>
    </recommendedName>
</protein>
<evidence type="ECO:0000313" key="2">
    <source>
        <dbReference type="EMBL" id="KAJ4270004.1"/>
    </source>
</evidence>
<accession>A0A9W8VP50</accession>
<gene>
    <name evidence="2" type="ORF">NW762_001677</name>
</gene>
<evidence type="ECO:0000256" key="1">
    <source>
        <dbReference type="SAM" id="Phobius"/>
    </source>
</evidence>
<comment type="caution">
    <text evidence="2">The sequence shown here is derived from an EMBL/GenBank/DDBJ whole genome shotgun (WGS) entry which is preliminary data.</text>
</comment>
<evidence type="ECO:0000313" key="3">
    <source>
        <dbReference type="Proteomes" id="UP001152049"/>
    </source>
</evidence>
<keyword evidence="3" id="KW-1185">Reference proteome</keyword>
<dbReference type="OrthoDB" id="17255at2759"/>
<sequence length="274" mass="30304">MTTVLSGISSGIDATKHFVLSLDAVSLTLLAVTLVAFLVPIFVLFPPVPVDRSDALRQTHSRAGVALRNSNLRRQSSPNPRVPLAKSPGAQSLQVFPVESCCGIELQRSETQSKGLEYDGLYQFAQLKSVNSQGDKRDNPLWEYVTYEQFPLLANIKVDLWVPDPSKTSRLLGQVDGAFLVLRFPWTDAGLQGLVQQVSAKLSHGPRAVSEKELMLPVSFPSEDEIRTQGYTFAEIKIGDRIITALNMDAELLPELVRYLGVEHQLGIFRVDRC</sequence>
<organism evidence="2 3">
    <name type="scientific">Fusarium torreyae</name>
    <dbReference type="NCBI Taxonomy" id="1237075"/>
    <lineage>
        <taxon>Eukaryota</taxon>
        <taxon>Fungi</taxon>
        <taxon>Dikarya</taxon>
        <taxon>Ascomycota</taxon>
        <taxon>Pezizomycotina</taxon>
        <taxon>Sordariomycetes</taxon>
        <taxon>Hypocreomycetidae</taxon>
        <taxon>Hypocreales</taxon>
        <taxon>Nectriaceae</taxon>
        <taxon>Fusarium</taxon>
    </lineage>
</organism>
<keyword evidence="1" id="KW-0812">Transmembrane</keyword>
<reference evidence="2" key="1">
    <citation type="submission" date="2022-09" db="EMBL/GenBank/DDBJ databases">
        <title>Fusarium specimens isolated from Avocado Roots.</title>
        <authorList>
            <person name="Stajich J."/>
            <person name="Roper C."/>
            <person name="Heimlech-Rivalta G."/>
        </authorList>
    </citation>
    <scope>NUCLEOTIDE SEQUENCE</scope>
    <source>
        <strain evidence="2">CF00136</strain>
    </source>
</reference>
<keyword evidence="1" id="KW-1133">Transmembrane helix</keyword>